<evidence type="ECO:0000313" key="16">
    <source>
        <dbReference type="EMBL" id="NKY00809.1"/>
    </source>
</evidence>
<dbReference type="SUPFAM" id="SSF56425">
    <property type="entry name" value="Succinate dehydrogenase/fumarate reductase flavoprotein, catalytic domain"/>
    <property type="match status" value="1"/>
</dbReference>
<dbReference type="EMBL" id="JAAXPC010000002">
    <property type="protein sequence ID" value="NKY00809.1"/>
    <property type="molecule type" value="Genomic_DNA"/>
</dbReference>
<keyword evidence="9 13" id="KW-0560">Oxidoreductase</keyword>
<dbReference type="NCBIfam" id="TIGR00551">
    <property type="entry name" value="nadB"/>
    <property type="match status" value="1"/>
</dbReference>
<evidence type="ECO:0000256" key="9">
    <source>
        <dbReference type="ARBA" id="ARBA00023002"/>
    </source>
</evidence>
<dbReference type="EC" id="1.4.3.16" evidence="4 12"/>
<dbReference type="Proteomes" id="UP000563898">
    <property type="component" value="Unassembled WGS sequence"/>
</dbReference>
<dbReference type="GO" id="GO:0034628">
    <property type="term" value="P:'de novo' NAD+ biosynthetic process from L-aspartate"/>
    <property type="evidence" value="ECO:0007669"/>
    <property type="project" value="TreeGrafter"/>
</dbReference>
<evidence type="ECO:0000259" key="14">
    <source>
        <dbReference type="Pfam" id="PF00890"/>
    </source>
</evidence>
<comment type="cofactor">
    <cofactor evidence="1 13">
        <name>FAD</name>
        <dbReference type="ChEBI" id="CHEBI:57692"/>
    </cofactor>
</comment>
<evidence type="ECO:0000256" key="1">
    <source>
        <dbReference type="ARBA" id="ARBA00001974"/>
    </source>
</evidence>
<comment type="caution">
    <text evidence="16">The sequence shown here is derived from an EMBL/GenBank/DDBJ whole genome shotgun (WGS) entry which is preliminary data.</text>
</comment>
<dbReference type="SUPFAM" id="SSF51905">
    <property type="entry name" value="FAD/NAD(P)-binding domain"/>
    <property type="match status" value="1"/>
</dbReference>
<dbReference type="Pfam" id="PF00890">
    <property type="entry name" value="FAD_binding_2"/>
    <property type="match status" value="1"/>
</dbReference>
<dbReference type="GO" id="GO:0033765">
    <property type="term" value="F:steroid dehydrogenase activity, acting on the CH-CH group of donors"/>
    <property type="evidence" value="ECO:0007669"/>
    <property type="project" value="UniProtKB-ARBA"/>
</dbReference>
<evidence type="ECO:0000259" key="15">
    <source>
        <dbReference type="Pfam" id="PF02910"/>
    </source>
</evidence>
<evidence type="ECO:0000256" key="6">
    <source>
        <dbReference type="ARBA" id="ARBA00022630"/>
    </source>
</evidence>
<dbReference type="PRINTS" id="PR00368">
    <property type="entry name" value="FADPNR"/>
</dbReference>
<comment type="function">
    <text evidence="10">Catalyzes the oxidation of L-aspartate to iminoaspartate, the first step in the de novo biosynthesis of NAD(+).</text>
</comment>
<accession>A0A846WI96</accession>
<evidence type="ECO:0000256" key="13">
    <source>
        <dbReference type="RuleBase" id="RU362049"/>
    </source>
</evidence>
<feature type="domain" description="Fumarate reductase/succinate dehydrogenase flavoprotein-like C-terminal" evidence="15">
    <location>
        <begin position="488"/>
        <end position="519"/>
    </location>
</feature>
<dbReference type="Gene3D" id="3.50.50.60">
    <property type="entry name" value="FAD/NAD(P)-binding domain"/>
    <property type="match status" value="1"/>
</dbReference>
<comment type="subcellular location">
    <subcellularLocation>
        <location evidence="13">Cytoplasm</location>
    </subcellularLocation>
</comment>
<proteinExistence type="inferred from homology"/>
<dbReference type="PANTHER" id="PTHR42716">
    <property type="entry name" value="L-ASPARTATE OXIDASE"/>
    <property type="match status" value="1"/>
</dbReference>
<keyword evidence="6 13" id="KW-0285">Flavoprotein</keyword>
<comment type="catalytic activity">
    <reaction evidence="11">
        <text>L-aspartate + O2 = iminosuccinate + H2O2</text>
        <dbReference type="Rhea" id="RHEA:25876"/>
        <dbReference type="ChEBI" id="CHEBI:15379"/>
        <dbReference type="ChEBI" id="CHEBI:16240"/>
        <dbReference type="ChEBI" id="CHEBI:29991"/>
        <dbReference type="ChEBI" id="CHEBI:77875"/>
        <dbReference type="EC" id="1.4.3.16"/>
    </reaction>
    <physiologicalReaction direction="left-to-right" evidence="11">
        <dbReference type="Rhea" id="RHEA:25877"/>
    </physiologicalReaction>
</comment>
<evidence type="ECO:0000313" key="17">
    <source>
        <dbReference type="Proteomes" id="UP000563898"/>
    </source>
</evidence>
<dbReference type="InterPro" id="IPR015939">
    <property type="entry name" value="Fum_Rdtase/Succ_DH_flav-like_C"/>
</dbReference>
<sequence length="547" mass="55571">MAVSRSADLVVVGAGVAGIAAALTARAAGLRVVLVHKGPRWQTDRTEQPTATFYAQGGVAVVMPDNPADSVDSHLADTLAAGAGLSDPAASRPILDAGWAAVSELISWGTQFDRDPTGALARTREGGHRVRRILHAGGDATGAAVQRALWAALGEAQAAGGIECLDESVVTWVLTDIVGRAVGVSYVRGGANGGVGEPRVVSAPTVLLATGGAGHLYAATTNPSGATADGIALALRAGARVADLEFIQFHPTMLYTPGERGRRTLVTEAIRGEGGRLVDADGASVTAGVHPLGDLAPRDVVANAAMAALARTGHPCVYLDISGIDRFADRFPTVTAGVRVAGLSLDSGLIPVVPGAHYQCGGVVTDTFARTGVPGLLAAGEVARTGLHGANRLASNSLLEGVVMGIRAAGVAVTDRDAIRGAAVDGVHGDEVRGHEDLPALDRTTLQDAMSRHVALCRDASGLAEVATLLESAPMRRIAGVADAEDASLTLAAGVVVAAAAARRESRGCHVRSDFPRSDVDARSRYFGLARGVIAEVADAAPVSVPG</sequence>
<evidence type="ECO:0000256" key="10">
    <source>
        <dbReference type="ARBA" id="ARBA00029426"/>
    </source>
</evidence>
<dbReference type="InterPro" id="IPR005288">
    <property type="entry name" value="NadB"/>
</dbReference>
<dbReference type="InterPro" id="IPR036188">
    <property type="entry name" value="FAD/NAD-bd_sf"/>
</dbReference>
<dbReference type="PANTHER" id="PTHR42716:SF2">
    <property type="entry name" value="L-ASPARTATE OXIDASE, CHLOROPLASTIC"/>
    <property type="match status" value="1"/>
</dbReference>
<keyword evidence="7 13" id="KW-0662">Pyridine nucleotide biosynthesis</keyword>
<name>A0A846WI96_9ACTN</name>
<comment type="similarity">
    <text evidence="3 13">Belongs to the FAD-dependent oxidoreductase 2 family. NadB subfamily.</text>
</comment>
<organism evidence="16 17">
    <name type="scientific">Gordonia polyisoprenivorans</name>
    <dbReference type="NCBI Taxonomy" id="84595"/>
    <lineage>
        <taxon>Bacteria</taxon>
        <taxon>Bacillati</taxon>
        <taxon>Actinomycetota</taxon>
        <taxon>Actinomycetes</taxon>
        <taxon>Mycobacteriales</taxon>
        <taxon>Gordoniaceae</taxon>
        <taxon>Gordonia</taxon>
    </lineage>
</organism>
<evidence type="ECO:0000256" key="3">
    <source>
        <dbReference type="ARBA" id="ARBA00008562"/>
    </source>
</evidence>
<evidence type="ECO:0000256" key="12">
    <source>
        <dbReference type="NCBIfam" id="TIGR00551"/>
    </source>
</evidence>
<dbReference type="PRINTS" id="PR00411">
    <property type="entry name" value="PNDRDTASEI"/>
</dbReference>
<dbReference type="UniPathway" id="UPA00253">
    <property type="reaction ID" value="UER00326"/>
</dbReference>
<dbReference type="GO" id="GO:0005737">
    <property type="term" value="C:cytoplasm"/>
    <property type="evidence" value="ECO:0007669"/>
    <property type="project" value="UniProtKB-SubCell"/>
</dbReference>
<dbReference type="Gene3D" id="3.90.700.10">
    <property type="entry name" value="Succinate dehydrogenase/fumarate reductase flavoprotein, catalytic domain"/>
    <property type="match status" value="1"/>
</dbReference>
<dbReference type="InterPro" id="IPR037099">
    <property type="entry name" value="Fum_R/Succ_DH_flav-like_C_sf"/>
</dbReference>
<evidence type="ECO:0000256" key="8">
    <source>
        <dbReference type="ARBA" id="ARBA00022827"/>
    </source>
</evidence>
<dbReference type="Gene3D" id="1.20.58.100">
    <property type="entry name" value="Fumarate reductase/succinate dehydrogenase flavoprotein-like, C-terminal domain"/>
    <property type="match status" value="1"/>
</dbReference>
<evidence type="ECO:0000256" key="7">
    <source>
        <dbReference type="ARBA" id="ARBA00022642"/>
    </source>
</evidence>
<evidence type="ECO:0000256" key="4">
    <source>
        <dbReference type="ARBA" id="ARBA00012173"/>
    </source>
</evidence>
<keyword evidence="8 13" id="KW-0274">FAD</keyword>
<dbReference type="RefSeq" id="WP_006369322.1">
    <property type="nucleotide sequence ID" value="NZ_JAAXPC010000002.1"/>
</dbReference>
<comment type="pathway">
    <text evidence="2 13">Cofactor biosynthesis; NAD(+) biosynthesis; iminoaspartate from L-aspartate (oxidase route): step 1/1.</text>
</comment>
<feature type="domain" description="FAD-dependent oxidoreductase 2 FAD-binding" evidence="14">
    <location>
        <begin position="8"/>
        <end position="398"/>
    </location>
</feature>
<dbReference type="GO" id="GO:0008734">
    <property type="term" value="F:L-aspartate oxidase activity"/>
    <property type="evidence" value="ECO:0007669"/>
    <property type="project" value="UniProtKB-UniRule"/>
</dbReference>
<evidence type="ECO:0000256" key="11">
    <source>
        <dbReference type="ARBA" id="ARBA00048305"/>
    </source>
</evidence>
<dbReference type="FunFam" id="3.90.700.10:FF:000002">
    <property type="entry name" value="L-aspartate oxidase"/>
    <property type="match status" value="1"/>
</dbReference>
<gene>
    <name evidence="16" type="primary">nadB</name>
    <name evidence="16" type="ORF">HGA05_04410</name>
</gene>
<protein>
    <recommendedName>
        <fullName evidence="5 12">L-aspartate oxidase</fullName>
        <ecNumber evidence="4 12">1.4.3.16</ecNumber>
    </recommendedName>
</protein>
<dbReference type="InterPro" id="IPR003953">
    <property type="entry name" value="FAD-dep_OxRdtase_2_FAD-bd"/>
</dbReference>
<reference evidence="16 17" key="1">
    <citation type="submission" date="2020-04" db="EMBL/GenBank/DDBJ databases">
        <title>MicrobeNet Type strains.</title>
        <authorList>
            <person name="Nicholson A.C."/>
        </authorList>
    </citation>
    <scope>NUCLEOTIDE SEQUENCE [LARGE SCALE GENOMIC DNA]</scope>
    <source>
        <strain evidence="16 17">ATCC BAA-14</strain>
    </source>
</reference>
<dbReference type="SUPFAM" id="SSF46977">
    <property type="entry name" value="Succinate dehydrogenase/fumarate reductase flavoprotein C-terminal domain"/>
    <property type="match status" value="1"/>
</dbReference>
<dbReference type="InterPro" id="IPR027477">
    <property type="entry name" value="Succ_DH/fumarate_Rdtase_cat_sf"/>
</dbReference>
<evidence type="ECO:0000256" key="5">
    <source>
        <dbReference type="ARBA" id="ARBA00021901"/>
    </source>
</evidence>
<dbReference type="AlphaFoldDB" id="A0A846WI96"/>
<dbReference type="Pfam" id="PF02910">
    <property type="entry name" value="Succ_DH_flav_C"/>
    <property type="match status" value="1"/>
</dbReference>
<evidence type="ECO:0000256" key="2">
    <source>
        <dbReference type="ARBA" id="ARBA00004950"/>
    </source>
</evidence>